<keyword evidence="7 9" id="KW-0472">Membrane</keyword>
<comment type="subunit">
    <text evidence="9">Homodimer.</text>
</comment>
<dbReference type="InterPro" id="IPR036739">
    <property type="entry name" value="SLC41_membr_dom_sf"/>
</dbReference>
<evidence type="ECO:0000256" key="2">
    <source>
        <dbReference type="ARBA" id="ARBA00009749"/>
    </source>
</evidence>
<dbReference type="Gene3D" id="1.25.60.10">
    <property type="entry name" value="MgtE N-terminal domain-like"/>
    <property type="match status" value="1"/>
</dbReference>
<evidence type="ECO:0000256" key="8">
    <source>
        <dbReference type="PROSITE-ProRule" id="PRU00703"/>
    </source>
</evidence>
<keyword evidence="5 9" id="KW-0460">Magnesium</keyword>
<dbReference type="EMBL" id="CP046902">
    <property type="protein sequence ID" value="QGZ31777.1"/>
    <property type="molecule type" value="Genomic_DNA"/>
</dbReference>
<feature type="transmembrane region" description="Helical" evidence="9">
    <location>
        <begin position="351"/>
        <end position="372"/>
    </location>
</feature>
<protein>
    <recommendedName>
        <fullName evidence="9">Magnesium transporter MgtE</fullName>
    </recommendedName>
</protein>
<accession>A0A6I6LSR4</accession>
<gene>
    <name evidence="11" type="primary">mgtE</name>
    <name evidence="11" type="ORF">GQA94_17585</name>
</gene>
<evidence type="ECO:0000256" key="7">
    <source>
        <dbReference type="ARBA" id="ARBA00023136"/>
    </source>
</evidence>
<keyword evidence="3 9" id="KW-0813">Transport</keyword>
<dbReference type="PANTHER" id="PTHR43773:SF1">
    <property type="entry name" value="MAGNESIUM TRANSPORTER MGTE"/>
    <property type="match status" value="1"/>
</dbReference>
<dbReference type="InterPro" id="IPR046342">
    <property type="entry name" value="CBS_dom_sf"/>
</dbReference>
<dbReference type="InterPro" id="IPR038076">
    <property type="entry name" value="MgtE_N_sf"/>
</dbReference>
<dbReference type="Pfam" id="PF01769">
    <property type="entry name" value="MgtE"/>
    <property type="match status" value="1"/>
</dbReference>
<name>A0A6I6LSR4_STUST</name>
<dbReference type="InterPro" id="IPR000644">
    <property type="entry name" value="CBS_dom"/>
</dbReference>
<feature type="domain" description="CBS" evidence="10">
    <location>
        <begin position="237"/>
        <end position="293"/>
    </location>
</feature>
<evidence type="ECO:0000259" key="10">
    <source>
        <dbReference type="PROSITE" id="PS51371"/>
    </source>
</evidence>
<feature type="transmembrane region" description="Helical" evidence="9">
    <location>
        <begin position="393"/>
        <end position="415"/>
    </location>
</feature>
<dbReference type="Gene3D" id="3.10.580.10">
    <property type="entry name" value="CBS-domain"/>
    <property type="match status" value="1"/>
</dbReference>
<dbReference type="Pfam" id="PF03448">
    <property type="entry name" value="MgtE_N"/>
    <property type="match status" value="1"/>
</dbReference>
<dbReference type="InterPro" id="IPR006667">
    <property type="entry name" value="SLC41_membr_dom"/>
</dbReference>
<proteinExistence type="inferred from homology"/>
<dbReference type="CDD" id="cd04606">
    <property type="entry name" value="CBS_pair_Mg_transporter"/>
    <property type="match status" value="1"/>
</dbReference>
<dbReference type="PROSITE" id="PS51371">
    <property type="entry name" value="CBS"/>
    <property type="match status" value="2"/>
</dbReference>
<comment type="subcellular location">
    <subcellularLocation>
        <location evidence="9">Cell membrane</location>
        <topology evidence="9">Multi-pass membrane protein</topology>
    </subcellularLocation>
    <subcellularLocation>
        <location evidence="1">Membrane</location>
        <topology evidence="1">Multi-pass membrane protein</topology>
    </subcellularLocation>
</comment>
<dbReference type="GO" id="GO:0005886">
    <property type="term" value="C:plasma membrane"/>
    <property type="evidence" value="ECO:0007669"/>
    <property type="project" value="UniProtKB-SubCell"/>
</dbReference>
<evidence type="ECO:0000256" key="1">
    <source>
        <dbReference type="ARBA" id="ARBA00004141"/>
    </source>
</evidence>
<dbReference type="Gene3D" id="1.10.357.20">
    <property type="entry name" value="SLC41 divalent cation transporters, integral membrane domain"/>
    <property type="match status" value="1"/>
</dbReference>
<evidence type="ECO:0000256" key="6">
    <source>
        <dbReference type="ARBA" id="ARBA00022989"/>
    </source>
</evidence>
<dbReference type="InterPro" id="IPR006669">
    <property type="entry name" value="MgtE_transporter"/>
</dbReference>
<dbReference type="OrthoDB" id="9790355at2"/>
<dbReference type="SUPFAM" id="SSF161093">
    <property type="entry name" value="MgtE membrane domain-like"/>
    <property type="match status" value="1"/>
</dbReference>
<keyword evidence="9" id="KW-0479">Metal-binding</keyword>
<dbReference type="RefSeq" id="WP_158189220.1">
    <property type="nucleotide sequence ID" value="NZ_CP046902.1"/>
</dbReference>
<feature type="domain" description="CBS" evidence="10">
    <location>
        <begin position="173"/>
        <end position="235"/>
    </location>
</feature>
<reference evidence="11 12" key="1">
    <citation type="submission" date="2019-12" db="EMBL/GenBank/DDBJ databases">
        <title>Complete genome sequence of Pseudomonas stutzeri.</title>
        <authorList>
            <person name="Lim S.R."/>
            <person name="Kim J.H."/>
        </authorList>
    </citation>
    <scope>NUCLEOTIDE SEQUENCE [LARGE SCALE GENOMIC DNA]</scope>
    <source>
        <strain evidence="11 12">PM101005</strain>
    </source>
</reference>
<organism evidence="11 12">
    <name type="scientific">Stutzerimonas stutzeri</name>
    <name type="common">Pseudomonas stutzeri</name>
    <dbReference type="NCBI Taxonomy" id="316"/>
    <lineage>
        <taxon>Bacteria</taxon>
        <taxon>Pseudomonadati</taxon>
        <taxon>Pseudomonadota</taxon>
        <taxon>Gammaproteobacteria</taxon>
        <taxon>Pseudomonadales</taxon>
        <taxon>Pseudomonadaceae</taxon>
        <taxon>Stutzerimonas</taxon>
    </lineage>
</organism>
<evidence type="ECO:0000313" key="11">
    <source>
        <dbReference type="EMBL" id="QGZ31777.1"/>
    </source>
</evidence>
<keyword evidence="4 9" id="KW-0812">Transmembrane</keyword>
<keyword evidence="8" id="KW-0129">CBS domain</keyword>
<dbReference type="SMART" id="SM00924">
    <property type="entry name" value="MgtE_N"/>
    <property type="match status" value="1"/>
</dbReference>
<sequence>MTEVEAKKPQESLQDRLAQVVELLHRHKIVEDLAHRQSQDGQHQAVVENLVHRQNLVELQRKLEALHPADIAHILEALPLDDRLTVWQLVKSDRDGDILLEVSDAVRETLIADMDDHELLAAAKEMDADELADLAAELPRDVVHELMETLDAQQRERVRSALSYEEDQVGALMDFEMVTIREDVSLEVVLRYLRRLKELPGHTDKLFVVDYDGVLKGVLPIKRLLVNDPDRQVSEVMASDPVTFHPDEDAYEAAQAFERYDLVSTPVVDKSGKLIGRLTIDEMVDLIREESESEVLNMAGLREEEDIFASVWKSLRNRWAWLAVNLITAFIASRVIGLFDGSIEKLVALAALMPIVAGIGGNSGNQTITMIVRAMALDQMGTGNSARLLRKEAGVGMLNGLIWGGVIGIVVYWLYGSWSLGVVMTAAMTLNLLLAALMGVLIPVTLARMGRDPALGSSVMITAVTDSGGFFIFLGLATLFLL</sequence>
<keyword evidence="9" id="KW-1003">Cell membrane</keyword>
<dbReference type="AlphaFoldDB" id="A0A6I6LSR4"/>
<dbReference type="PANTHER" id="PTHR43773">
    <property type="entry name" value="MAGNESIUM TRANSPORTER MGTE"/>
    <property type="match status" value="1"/>
</dbReference>
<feature type="transmembrane region" description="Helical" evidence="9">
    <location>
        <begin position="459"/>
        <end position="481"/>
    </location>
</feature>
<dbReference type="SMART" id="SM00116">
    <property type="entry name" value="CBS"/>
    <property type="match status" value="2"/>
</dbReference>
<dbReference type="FunFam" id="3.10.580.10:FF:000025">
    <property type="entry name" value="Magnesium transporter MgtE"/>
    <property type="match status" value="1"/>
</dbReference>
<evidence type="ECO:0000313" key="12">
    <source>
        <dbReference type="Proteomes" id="UP000438983"/>
    </source>
</evidence>
<dbReference type="GO" id="GO:0015095">
    <property type="term" value="F:magnesium ion transmembrane transporter activity"/>
    <property type="evidence" value="ECO:0007669"/>
    <property type="project" value="UniProtKB-UniRule"/>
</dbReference>
<evidence type="ECO:0000256" key="3">
    <source>
        <dbReference type="ARBA" id="ARBA00022448"/>
    </source>
</evidence>
<dbReference type="InterPro" id="IPR006668">
    <property type="entry name" value="Mg_transptr_MgtE_intracell_dom"/>
</dbReference>
<comment type="function">
    <text evidence="9">Acts as a magnesium transporter.</text>
</comment>
<keyword evidence="6 9" id="KW-1133">Transmembrane helix</keyword>
<evidence type="ECO:0000256" key="9">
    <source>
        <dbReference type="RuleBase" id="RU362011"/>
    </source>
</evidence>
<dbReference type="Pfam" id="PF00571">
    <property type="entry name" value="CBS"/>
    <property type="match status" value="2"/>
</dbReference>
<dbReference type="SUPFAM" id="SSF158791">
    <property type="entry name" value="MgtE N-terminal domain-like"/>
    <property type="match status" value="1"/>
</dbReference>
<dbReference type="Proteomes" id="UP000438983">
    <property type="component" value="Chromosome"/>
</dbReference>
<dbReference type="SUPFAM" id="SSF54631">
    <property type="entry name" value="CBS-domain pair"/>
    <property type="match status" value="1"/>
</dbReference>
<dbReference type="GO" id="GO:0046872">
    <property type="term" value="F:metal ion binding"/>
    <property type="evidence" value="ECO:0007669"/>
    <property type="project" value="UniProtKB-KW"/>
</dbReference>
<evidence type="ECO:0000256" key="4">
    <source>
        <dbReference type="ARBA" id="ARBA00022692"/>
    </source>
</evidence>
<feature type="transmembrane region" description="Helical" evidence="9">
    <location>
        <begin position="319"/>
        <end position="339"/>
    </location>
</feature>
<feature type="transmembrane region" description="Helical" evidence="9">
    <location>
        <begin position="421"/>
        <end position="447"/>
    </location>
</feature>
<comment type="similarity">
    <text evidence="2 9">Belongs to the SLC41A transporter family.</text>
</comment>
<evidence type="ECO:0000256" key="5">
    <source>
        <dbReference type="ARBA" id="ARBA00022842"/>
    </source>
</evidence>
<dbReference type="NCBIfam" id="TIGR00400">
    <property type="entry name" value="mgtE"/>
    <property type="match status" value="1"/>
</dbReference>